<accession>A0A1D2AID0</accession>
<sequence length="88" mass="10297">MVYFVFYFIFGITVPPLATMLCKSLFLFIIKSDIKQILNETDRNLKNEKSCNLLKNHDFLLTNPHDKNITTTLFQRTPDDCNHDIITT</sequence>
<feature type="transmembrane region" description="Helical" evidence="1">
    <location>
        <begin position="6"/>
        <end position="30"/>
    </location>
</feature>
<keyword evidence="1" id="KW-1133">Transmembrane helix</keyword>
<reference evidence="2" key="1">
    <citation type="submission" date="2016-07" db="EMBL/GenBank/DDBJ databases">
        <title>Salivary Glands transcriptome analysis on engorged females of Ornithodoros brasiliensis (Acari:Argasidae).</title>
        <authorList>
            <person name="Simons S.M."/>
            <person name="Carvalho E."/>
            <person name="Junqueira-de-Azevedo I."/>
            <person name="Ho P.L."/>
            <person name="Giovanni D."/>
            <person name="Mendonca R."/>
            <person name="Onofrio V."/>
            <person name="Landulfo G."/>
            <person name="Ramirez D."/>
            <person name="Barros-Battesti D."/>
        </authorList>
    </citation>
    <scope>NUCLEOTIDE SEQUENCE</scope>
    <source>
        <strain evidence="2">Female</strain>
        <tissue evidence="2">Salivary gland</tissue>
    </source>
</reference>
<keyword evidence="1" id="KW-0472">Membrane</keyword>
<keyword evidence="1" id="KW-0812">Transmembrane</keyword>
<evidence type="ECO:0000256" key="1">
    <source>
        <dbReference type="SAM" id="Phobius"/>
    </source>
</evidence>
<dbReference type="AlphaFoldDB" id="A0A1D2AID0"/>
<dbReference type="EMBL" id="GETE01000739">
    <property type="protein sequence ID" value="JAT78952.1"/>
    <property type="molecule type" value="Transcribed_RNA"/>
</dbReference>
<proteinExistence type="predicted"/>
<protein>
    <submittedName>
        <fullName evidence="2">Uncharacterized protein</fullName>
    </submittedName>
</protein>
<evidence type="ECO:0000313" key="2">
    <source>
        <dbReference type="EMBL" id="JAT78952.1"/>
    </source>
</evidence>
<organism evidence="2">
    <name type="scientific">Ornithodoros brasiliensis</name>
    <name type="common">Mouro tick</name>
    <dbReference type="NCBI Taxonomy" id="888526"/>
    <lineage>
        <taxon>Eukaryota</taxon>
        <taxon>Metazoa</taxon>
        <taxon>Ecdysozoa</taxon>
        <taxon>Arthropoda</taxon>
        <taxon>Chelicerata</taxon>
        <taxon>Arachnida</taxon>
        <taxon>Acari</taxon>
        <taxon>Parasitiformes</taxon>
        <taxon>Ixodida</taxon>
        <taxon>Ixodoidea</taxon>
        <taxon>Argasidae</taxon>
        <taxon>Ornithodorinae</taxon>
        <taxon>Ornithodoros</taxon>
    </lineage>
</organism>
<name>A0A1D2AID0_ORNBR</name>